<reference evidence="6" key="1">
    <citation type="submission" date="2022-06" db="EMBL/GenBank/DDBJ databases">
        <title>Complete genome sequences of two strains of the flax pathogen Septoria linicola.</title>
        <authorList>
            <person name="Lapalu N."/>
            <person name="Simon A."/>
            <person name="Demenou B."/>
            <person name="Paumier D."/>
            <person name="Guillot M.-P."/>
            <person name="Gout L."/>
            <person name="Valade R."/>
        </authorList>
    </citation>
    <scope>NUCLEOTIDE SEQUENCE</scope>
    <source>
        <strain evidence="6">SE15195</strain>
    </source>
</reference>
<keyword evidence="2 5" id="KW-1133">Transmembrane helix</keyword>
<keyword evidence="7" id="KW-1185">Reference proteome</keyword>
<keyword evidence="1 5" id="KW-0812">Transmembrane</keyword>
<dbReference type="Pfam" id="PF08690">
    <property type="entry name" value="GET2"/>
    <property type="match status" value="1"/>
</dbReference>
<evidence type="ECO:0000256" key="3">
    <source>
        <dbReference type="ARBA" id="ARBA00023136"/>
    </source>
</evidence>
<dbReference type="Proteomes" id="UP001056384">
    <property type="component" value="Chromosome 1"/>
</dbReference>
<evidence type="ECO:0000313" key="6">
    <source>
        <dbReference type="EMBL" id="USW47734.1"/>
    </source>
</evidence>
<evidence type="ECO:0000256" key="4">
    <source>
        <dbReference type="SAM" id="MobiDB-lite"/>
    </source>
</evidence>
<evidence type="ECO:0000256" key="1">
    <source>
        <dbReference type="ARBA" id="ARBA00022692"/>
    </source>
</evidence>
<evidence type="ECO:0000313" key="7">
    <source>
        <dbReference type="Proteomes" id="UP001056384"/>
    </source>
</evidence>
<dbReference type="EMBL" id="CP099418">
    <property type="protein sequence ID" value="USW47734.1"/>
    <property type="molecule type" value="Genomic_DNA"/>
</dbReference>
<feature type="compositionally biased region" description="Basic and acidic residues" evidence="4">
    <location>
        <begin position="33"/>
        <end position="43"/>
    </location>
</feature>
<feature type="region of interest" description="Disordered" evidence="4">
    <location>
        <begin position="1"/>
        <end position="137"/>
    </location>
</feature>
<feature type="transmembrane region" description="Helical" evidence="5">
    <location>
        <begin position="292"/>
        <end position="313"/>
    </location>
</feature>
<feature type="compositionally biased region" description="Low complexity" evidence="4">
    <location>
        <begin position="104"/>
        <end position="125"/>
    </location>
</feature>
<protein>
    <submittedName>
        <fullName evidence="6">GET complex subunit Get2/sif1 protein</fullName>
    </submittedName>
</protein>
<dbReference type="GO" id="GO:0006890">
    <property type="term" value="P:retrograde vesicle-mediated transport, Golgi to endoplasmic reticulum"/>
    <property type="evidence" value="ECO:0007669"/>
    <property type="project" value="TreeGrafter"/>
</dbReference>
<dbReference type="PANTHER" id="PTHR28263:SF1">
    <property type="entry name" value="GOLGI TO ER TRAFFIC PROTEIN 2"/>
    <property type="match status" value="1"/>
</dbReference>
<proteinExistence type="predicted"/>
<evidence type="ECO:0000256" key="5">
    <source>
        <dbReference type="SAM" id="Phobius"/>
    </source>
</evidence>
<feature type="transmembrane region" description="Helical" evidence="5">
    <location>
        <begin position="190"/>
        <end position="209"/>
    </location>
</feature>
<dbReference type="PANTHER" id="PTHR28263">
    <property type="entry name" value="GOLGI TO ER TRAFFIC PROTEIN 2"/>
    <property type="match status" value="1"/>
</dbReference>
<name>A0A9Q9ADX9_9PEZI</name>
<feature type="compositionally biased region" description="Basic residues" evidence="4">
    <location>
        <begin position="23"/>
        <end position="32"/>
    </location>
</feature>
<sequence length="320" mass="34563">MADTATASGMDGPEGETPNQRQARLRREKRQKKMAEQGEDRLAKIKALNGGVAPPDEVLGGPINAPKIVSVDDDPDEVDISSFAPTPSRTPDPRNDPQAAAFRQQMDQMAKEMQMAQMQGQQGQQGQQGRGEAAGGEDPMMKMMQQMMGGMGGDPNDPNAQQDLPPMLKAMMGAAGGQQREAAPASGSAYAWRIVHAVFAFGLAFYICLTSTFNGTKLARSSSVYTDEAEYGLGPRLFVIFTSAELVLQSTRYFVERGQLQGGGMFASIVNSGFIPEPYANYIRVAGRYITIARTIFTDVMVIVFVLGCMAWWKGLGAEA</sequence>
<dbReference type="AlphaFoldDB" id="A0A9Q9ADX9"/>
<evidence type="ECO:0000256" key="2">
    <source>
        <dbReference type="ARBA" id="ARBA00022989"/>
    </source>
</evidence>
<organism evidence="6 7">
    <name type="scientific">Septoria linicola</name>
    <dbReference type="NCBI Taxonomy" id="215465"/>
    <lineage>
        <taxon>Eukaryota</taxon>
        <taxon>Fungi</taxon>
        <taxon>Dikarya</taxon>
        <taxon>Ascomycota</taxon>
        <taxon>Pezizomycotina</taxon>
        <taxon>Dothideomycetes</taxon>
        <taxon>Dothideomycetidae</taxon>
        <taxon>Mycosphaerellales</taxon>
        <taxon>Mycosphaerellaceae</taxon>
        <taxon>Septoria</taxon>
    </lineage>
</organism>
<keyword evidence="3 5" id="KW-0472">Membrane</keyword>
<dbReference type="OrthoDB" id="5393181at2759"/>
<gene>
    <name evidence="6" type="ORF">Slin15195_G010530</name>
</gene>
<accession>A0A9Q9ADX9</accession>
<dbReference type="InterPro" id="IPR028143">
    <property type="entry name" value="Get2/sif1"/>
</dbReference>